<reference evidence="7" key="1">
    <citation type="journal article" date="2015" name="Genom Data">
        <title>Genome sequences of six Phytophthora species associated with forests in New Zealand.</title>
        <authorList>
            <person name="Studholme D.J."/>
            <person name="McDougal R.L."/>
            <person name="Sambles C."/>
            <person name="Hansen E."/>
            <person name="Hardy G."/>
            <person name="Grant M."/>
            <person name="Ganley R.J."/>
            <person name="Williams N.M."/>
        </authorList>
    </citation>
    <scope>NUCLEOTIDE SEQUENCE</scope>
    <source>
        <strain evidence="7">NZFS 2646</strain>
    </source>
</reference>
<dbReference type="EMBL" id="MBDN02000398">
    <property type="protein sequence ID" value="RLN75632.1"/>
    <property type="molecule type" value="Genomic_DNA"/>
</dbReference>
<evidence type="ECO:0000313" key="8">
    <source>
        <dbReference type="EMBL" id="RLN13892.1"/>
    </source>
</evidence>
<feature type="compositionally biased region" description="Polar residues" evidence="5">
    <location>
        <begin position="191"/>
        <end position="200"/>
    </location>
</feature>
<proteinExistence type="inferred from homology"/>
<dbReference type="Proteomes" id="UP000785171">
    <property type="component" value="Unassembled WGS sequence"/>
</dbReference>
<feature type="compositionally biased region" description="Basic and acidic residues" evidence="5">
    <location>
        <begin position="394"/>
        <end position="411"/>
    </location>
</feature>
<feature type="compositionally biased region" description="Acidic residues" evidence="5">
    <location>
        <begin position="32"/>
        <end position="41"/>
    </location>
</feature>
<feature type="compositionally biased region" description="Basic and acidic residues" evidence="5">
    <location>
        <begin position="243"/>
        <end position="256"/>
    </location>
</feature>
<feature type="compositionally biased region" description="Basic and acidic residues" evidence="5">
    <location>
        <begin position="434"/>
        <end position="491"/>
    </location>
</feature>
<organism evidence="9 10">
    <name type="scientific">Phytophthora kernoviae</name>
    <dbReference type="NCBI Taxonomy" id="325452"/>
    <lineage>
        <taxon>Eukaryota</taxon>
        <taxon>Sar</taxon>
        <taxon>Stramenopiles</taxon>
        <taxon>Oomycota</taxon>
        <taxon>Peronosporomycetes</taxon>
        <taxon>Peronosporales</taxon>
        <taxon>Peronosporaceae</taxon>
        <taxon>Phytophthora</taxon>
    </lineage>
</organism>
<feature type="compositionally biased region" description="Basic residues" evidence="5">
    <location>
        <begin position="172"/>
        <end position="185"/>
    </location>
</feature>
<evidence type="ECO:0000256" key="2">
    <source>
        <dbReference type="ARBA" id="ARBA00005885"/>
    </source>
</evidence>
<feature type="compositionally biased region" description="Basic and acidic residues" evidence="5">
    <location>
        <begin position="125"/>
        <end position="137"/>
    </location>
</feature>
<feature type="domain" description="TPX2 C-terminal" evidence="6">
    <location>
        <begin position="418"/>
        <end position="494"/>
    </location>
</feature>
<keyword evidence="3" id="KW-0963">Cytoplasm</keyword>
<evidence type="ECO:0000256" key="5">
    <source>
        <dbReference type="SAM" id="MobiDB-lite"/>
    </source>
</evidence>
<feature type="region of interest" description="Disordered" evidence="5">
    <location>
        <begin position="313"/>
        <end position="347"/>
    </location>
</feature>
<feature type="domain" description="TPX2 C-terminal" evidence="6">
    <location>
        <begin position="357"/>
        <end position="397"/>
    </location>
</feature>
<feature type="region of interest" description="Disordered" evidence="5">
    <location>
        <begin position="1"/>
        <end position="145"/>
    </location>
</feature>
<dbReference type="EMBL" id="MAYM02001697">
    <property type="protein sequence ID" value="RLN13892.1"/>
    <property type="molecule type" value="Genomic_DNA"/>
</dbReference>
<dbReference type="GO" id="GO:0005856">
    <property type="term" value="C:cytoskeleton"/>
    <property type="evidence" value="ECO:0007669"/>
    <property type="project" value="UniProtKB-SubCell"/>
</dbReference>
<name>A0A421GG20_9STRA</name>
<dbReference type="Pfam" id="PF06886">
    <property type="entry name" value="TPX2"/>
    <property type="match status" value="2"/>
</dbReference>
<reference evidence="10 11" key="2">
    <citation type="submission" date="2018-07" db="EMBL/GenBank/DDBJ databases">
        <title>Genome sequencing of oomycete isolates from Chile give support for New Zealand origin for Phytophthora kernoviae and make available the first Nothophytophthora sp. genome.</title>
        <authorList>
            <person name="Studholme D.J."/>
            <person name="Sanfuentes E."/>
            <person name="Panda P."/>
            <person name="Hill R."/>
            <person name="Sambles C."/>
            <person name="Grant M."/>
            <person name="Williams N.M."/>
            <person name="Mcdougal R.L."/>
        </authorList>
    </citation>
    <scope>NUCLEOTIDE SEQUENCE [LARGE SCALE GENOMIC DNA]</scope>
    <source>
        <strain evidence="8">Chile2</strain>
        <strain evidence="9">Chile4</strain>
    </source>
</reference>
<feature type="region of interest" description="Disordered" evidence="5">
    <location>
        <begin position="223"/>
        <end position="298"/>
    </location>
</feature>
<evidence type="ECO:0000256" key="4">
    <source>
        <dbReference type="ARBA" id="ARBA00023212"/>
    </source>
</evidence>
<feature type="region of interest" description="Disordered" evidence="5">
    <location>
        <begin position="378"/>
        <end position="502"/>
    </location>
</feature>
<feature type="compositionally biased region" description="Low complexity" evidence="5">
    <location>
        <begin position="78"/>
        <end position="92"/>
    </location>
</feature>
<evidence type="ECO:0000313" key="9">
    <source>
        <dbReference type="EMBL" id="RLN75632.1"/>
    </source>
</evidence>
<evidence type="ECO:0000313" key="10">
    <source>
        <dbReference type="Proteomes" id="UP000285624"/>
    </source>
</evidence>
<comment type="similarity">
    <text evidence="2">Belongs to the TPX2 family.</text>
</comment>
<dbReference type="Proteomes" id="UP000285624">
    <property type="component" value="Unassembled WGS sequence"/>
</dbReference>
<feature type="region of interest" description="Disordered" evidence="5">
    <location>
        <begin position="161"/>
        <end position="200"/>
    </location>
</feature>
<evidence type="ECO:0000256" key="1">
    <source>
        <dbReference type="ARBA" id="ARBA00004245"/>
    </source>
</evidence>
<keyword evidence="4" id="KW-0206">Cytoskeleton</keyword>
<comment type="subcellular location">
    <subcellularLocation>
        <location evidence="1">Cytoplasm</location>
        <location evidence="1">Cytoskeleton</location>
    </subcellularLocation>
</comment>
<sequence length="502" mass="58304">MATLLDTTMETLDTEDVHDNNNQCHASPQTDTPEDEEDEDFQFNAPSYYDLKNPSLEQRYVNNADGYFSSPAPSNTTSRASPFEAAEASPSPEENRNNHALEENGDEQMEDTDKNMLDTTMVDEELSRSLLEDRPETFEEPTQSYLRRLQAEQYMREQTFMEDVPVEEKPHRVTKPRGPKLHSRARPMNPNDPSRMSSTSRELLKIQEERLHLQLEKLKIREFHEKTKAQRPPTNRAASVSAELERHRKEREERLKVRQARQAGQSALQKTAPKSVPKSVPAARRGPVIPETPPLKSIQLHRQYQETFRRKVEAEEQKQEKQRQFRANPMRVTSTPAKFEGSSKPLTEVIPFQLPGERYHEKAQERLEKKRLEEAEQLKSAGTFRAKPMPVYESENHEGRGFHVKSNEKPLTHVVPPTLATDRRASERAAFNAAEKERRQQEEAFREQREAQQRQLKEEEIKHLRQEKMIFHARPVPEDKPPFQPKFDTKPLTEPISPISRS</sequence>
<protein>
    <recommendedName>
        <fullName evidence="6">TPX2 C-terminal domain-containing protein</fullName>
    </recommendedName>
</protein>
<evidence type="ECO:0000259" key="6">
    <source>
        <dbReference type="Pfam" id="PF06886"/>
    </source>
</evidence>
<evidence type="ECO:0000313" key="7">
    <source>
        <dbReference type="EMBL" id="KAG2514113.1"/>
    </source>
</evidence>
<evidence type="ECO:0000313" key="11">
    <source>
        <dbReference type="Proteomes" id="UP000285883"/>
    </source>
</evidence>
<reference evidence="7" key="3">
    <citation type="submission" date="2020-06" db="EMBL/GenBank/DDBJ databases">
        <authorList>
            <person name="Studholme D.J."/>
        </authorList>
    </citation>
    <scope>NUCLEOTIDE SEQUENCE</scope>
    <source>
        <strain evidence="7">NZFS 2646</strain>
    </source>
</reference>
<dbReference type="AlphaFoldDB" id="A0A421GG20"/>
<accession>A0A421GG20</accession>
<feature type="compositionally biased region" description="Low complexity" evidence="5">
    <location>
        <begin position="1"/>
        <end position="11"/>
    </location>
</feature>
<evidence type="ECO:0000256" key="3">
    <source>
        <dbReference type="ARBA" id="ARBA00022490"/>
    </source>
</evidence>
<keyword evidence="10" id="KW-1185">Reference proteome</keyword>
<gene>
    <name evidence="8" type="ORF">BBI17_008130</name>
    <name evidence="9" type="ORF">BBO99_00008192</name>
    <name evidence="7" type="ORF">JM16_007772</name>
</gene>
<dbReference type="STRING" id="325452.A0A421GG20"/>
<dbReference type="Proteomes" id="UP000285883">
    <property type="component" value="Unassembled WGS sequence"/>
</dbReference>
<comment type="caution">
    <text evidence="9">The sequence shown here is derived from an EMBL/GenBank/DDBJ whole genome shotgun (WGS) entry which is preliminary data.</text>
</comment>
<dbReference type="EMBL" id="JPWV03000377">
    <property type="protein sequence ID" value="KAG2514113.1"/>
    <property type="molecule type" value="Genomic_DNA"/>
</dbReference>
<feature type="compositionally biased region" description="Basic and acidic residues" evidence="5">
    <location>
        <begin position="93"/>
        <end position="102"/>
    </location>
</feature>
<dbReference type="InterPro" id="IPR027329">
    <property type="entry name" value="TPX2_C"/>
</dbReference>
<feature type="compositionally biased region" description="Basic and acidic residues" evidence="5">
    <location>
        <begin position="313"/>
        <end position="323"/>
    </location>
</feature>